<keyword evidence="1" id="KW-0175">Coiled coil</keyword>
<dbReference type="EMBL" id="CAIJEO010000006">
    <property type="protein sequence ID" value="CAD0094810.1"/>
    <property type="molecule type" value="Genomic_DNA"/>
</dbReference>
<protein>
    <submittedName>
        <fullName evidence="2">Uncharacterized protein</fullName>
    </submittedName>
</protein>
<evidence type="ECO:0000313" key="2">
    <source>
        <dbReference type="EMBL" id="CAD0094810.1"/>
    </source>
</evidence>
<proteinExistence type="predicted"/>
<evidence type="ECO:0000256" key="1">
    <source>
        <dbReference type="SAM" id="Coils"/>
    </source>
</evidence>
<dbReference type="AlphaFoldDB" id="A0A9N8JU88"/>
<reference evidence="2" key="1">
    <citation type="submission" date="2020-06" db="EMBL/GenBank/DDBJ databases">
        <authorList>
            <person name="Onetto C."/>
        </authorList>
    </citation>
    <scope>NUCLEOTIDE SEQUENCE</scope>
</reference>
<sequence length="92" mass="10652">MASRINLLTRFLKKAITQNRTPGTTSLTVTSGTVQKLKRAAEENEDLLAENKKLLVDNENLRVRNYELKREVEGAYRQLWSQEIEGGWHKRP</sequence>
<name>A0A9N8JU88_9PEZI</name>
<comment type="caution">
    <text evidence="2">The sequence shown here is derived from an EMBL/GenBank/DDBJ whole genome shotgun (WGS) entry which is preliminary data.</text>
</comment>
<accession>A0A9N8JU88</accession>
<dbReference type="Proteomes" id="UP000714618">
    <property type="component" value="Unassembled WGS sequence"/>
</dbReference>
<gene>
    <name evidence="2" type="ORF">AWRI4233_LOCUS4885</name>
</gene>
<organism evidence="2 3">
    <name type="scientific">Aureobasidium mustum</name>
    <dbReference type="NCBI Taxonomy" id="2773714"/>
    <lineage>
        <taxon>Eukaryota</taxon>
        <taxon>Fungi</taxon>
        <taxon>Dikarya</taxon>
        <taxon>Ascomycota</taxon>
        <taxon>Pezizomycotina</taxon>
        <taxon>Dothideomycetes</taxon>
        <taxon>Dothideomycetidae</taxon>
        <taxon>Dothideales</taxon>
        <taxon>Saccotheciaceae</taxon>
        <taxon>Aureobasidium</taxon>
    </lineage>
</organism>
<evidence type="ECO:0000313" key="3">
    <source>
        <dbReference type="Proteomes" id="UP000714618"/>
    </source>
</evidence>
<dbReference type="OrthoDB" id="3936434at2759"/>
<feature type="coiled-coil region" evidence="1">
    <location>
        <begin position="34"/>
        <end position="78"/>
    </location>
</feature>
<keyword evidence="3" id="KW-1185">Reference proteome</keyword>